<dbReference type="EMBL" id="FLUQ01000001">
    <property type="protein sequence ID" value="SBV92302.1"/>
    <property type="molecule type" value="Genomic_DNA"/>
</dbReference>
<protein>
    <submittedName>
        <fullName evidence="1">Uncharacterized protein</fullName>
    </submittedName>
</protein>
<gene>
    <name evidence="1" type="ORF">KL86DPRO_10338</name>
</gene>
<evidence type="ECO:0000313" key="1">
    <source>
        <dbReference type="EMBL" id="SBV92302.1"/>
    </source>
</evidence>
<reference evidence="1" key="1">
    <citation type="submission" date="2016-04" db="EMBL/GenBank/DDBJ databases">
        <authorList>
            <person name="Evans L.H."/>
            <person name="Alamgir A."/>
            <person name="Owens N."/>
            <person name="Weber N.D."/>
            <person name="Virtaneva K."/>
            <person name="Barbian K."/>
            <person name="Babar A."/>
            <person name="Rosenke K."/>
        </authorList>
    </citation>
    <scope>NUCLEOTIDE SEQUENCE</scope>
    <source>
        <strain evidence="1">86</strain>
    </source>
</reference>
<organism evidence="1">
    <name type="scientific">uncultured delta proteobacterium</name>
    <dbReference type="NCBI Taxonomy" id="34034"/>
    <lineage>
        <taxon>Bacteria</taxon>
        <taxon>Deltaproteobacteria</taxon>
        <taxon>environmental samples</taxon>
    </lineage>
</organism>
<dbReference type="AlphaFoldDB" id="A0A212IYM0"/>
<accession>A0A212IYM0</accession>
<name>A0A212IYM0_9DELT</name>
<sequence length="86" mass="9700">MALLLESRVFYIPVTQGIPSSPASSDDSTPSLYPNARMPCIAERKARHVHRWTFSASLCRKEFADVSGIIHLDIYGSIVTNQTKWY</sequence>
<proteinExistence type="predicted"/>